<feature type="region of interest" description="Disordered" evidence="1">
    <location>
        <begin position="331"/>
        <end position="366"/>
    </location>
</feature>
<evidence type="ECO:0000256" key="1">
    <source>
        <dbReference type="SAM" id="MobiDB-lite"/>
    </source>
</evidence>
<dbReference type="AlphaFoldDB" id="A0A7J6UXL0"/>
<feature type="non-terminal residue" evidence="3">
    <location>
        <position position="1"/>
    </location>
</feature>
<keyword evidence="4" id="KW-1185">Reference proteome</keyword>
<dbReference type="Pfam" id="PF14510">
    <property type="entry name" value="ABC_trans_N"/>
    <property type="match status" value="1"/>
</dbReference>
<organism evidence="3 4">
    <name type="scientific">Thalictrum thalictroides</name>
    <name type="common">Rue-anemone</name>
    <name type="synonym">Anemone thalictroides</name>
    <dbReference type="NCBI Taxonomy" id="46969"/>
    <lineage>
        <taxon>Eukaryota</taxon>
        <taxon>Viridiplantae</taxon>
        <taxon>Streptophyta</taxon>
        <taxon>Embryophyta</taxon>
        <taxon>Tracheophyta</taxon>
        <taxon>Spermatophyta</taxon>
        <taxon>Magnoliopsida</taxon>
        <taxon>Ranunculales</taxon>
        <taxon>Ranunculaceae</taxon>
        <taxon>Thalictroideae</taxon>
        <taxon>Thalictrum</taxon>
    </lineage>
</organism>
<evidence type="ECO:0000313" key="3">
    <source>
        <dbReference type="EMBL" id="KAF5177354.1"/>
    </source>
</evidence>
<name>A0A7J6UXL0_THATH</name>
<evidence type="ECO:0000313" key="4">
    <source>
        <dbReference type="Proteomes" id="UP000554482"/>
    </source>
</evidence>
<gene>
    <name evidence="3" type="ORF">FRX31_033061</name>
</gene>
<proteinExistence type="predicted"/>
<reference evidence="3 4" key="1">
    <citation type="submission" date="2020-06" db="EMBL/GenBank/DDBJ databases">
        <title>Transcriptomic and genomic resources for Thalictrum thalictroides and T. hernandezii: Facilitating candidate gene discovery in an emerging model plant lineage.</title>
        <authorList>
            <person name="Arias T."/>
            <person name="Riano-Pachon D.M."/>
            <person name="Di Stilio V.S."/>
        </authorList>
    </citation>
    <scope>NUCLEOTIDE SEQUENCE [LARGE SCALE GENOMIC DNA]</scope>
    <source>
        <strain evidence="4">cv. WT478/WT964</strain>
        <tissue evidence="3">Leaves</tissue>
    </source>
</reference>
<dbReference type="EMBL" id="JABWDY010041488">
    <property type="protein sequence ID" value="KAF5177354.1"/>
    <property type="molecule type" value="Genomic_DNA"/>
</dbReference>
<comment type="caution">
    <text evidence="3">The sequence shown here is derived from an EMBL/GenBank/DDBJ whole genome shotgun (WGS) entry which is preliminary data.</text>
</comment>
<dbReference type="InterPro" id="IPR029481">
    <property type="entry name" value="ABC_trans_N"/>
</dbReference>
<evidence type="ECO:0000259" key="2">
    <source>
        <dbReference type="Pfam" id="PF14510"/>
    </source>
</evidence>
<protein>
    <recommendedName>
        <fullName evidence="2">Pleiotropic ABC efflux transporter N-terminal domain-containing protein</fullName>
    </recommendedName>
</protein>
<accession>A0A7J6UXL0</accession>
<sequence length="366" mass="40712">MVALELNQRKREILHYDIVDFKKIELKTHNKPFLAKLRERIDRVGITLPKVEVRYEHLNVKADKYMGGRMVPTLINSTLNIIEVSYKLRPTKFQIGVLVGVGSKGTEVSAVVVEEVVTSLAKYCGKVLEIDDGSITSSSQQCSAMVKIKDLESIPRLITLEERGYFYSVGVVVDFQRLIGIVKKKVAAVPVVNSSFVHQMHAPVLPLGPPISNGAMNYEPISSSRPPGFTGPQAQPICTNSVAFGPERLCSQESNTHFQFGHAPPRSISWVSESPLGHDQSPFVNANHFDALNKLDSSQGIGRGVQKPRRWTYRGNSNVFGFKQLWRSGVMNGRGRSRSKSRPRTILSRPAKSSSMGERMGKEPVW</sequence>
<dbReference type="OrthoDB" id="1954848at2759"/>
<dbReference type="Proteomes" id="UP000554482">
    <property type="component" value="Unassembled WGS sequence"/>
</dbReference>
<dbReference type="PANTHER" id="PTHR48040">
    <property type="entry name" value="PLEIOTROPIC DRUG RESISTANCE PROTEIN 1-LIKE ISOFORM X1"/>
    <property type="match status" value="1"/>
</dbReference>
<dbReference type="PANTHER" id="PTHR48040:SF63">
    <property type="entry name" value="ABC-TRANSPORTER N-TERMINAL DOMAIN-CONTAINING PROTEIN"/>
    <property type="match status" value="1"/>
</dbReference>
<feature type="domain" description="Pleiotropic ABC efflux transporter N-terminal" evidence="2">
    <location>
        <begin position="30"/>
        <end position="76"/>
    </location>
</feature>